<organism evidence="2 3">
    <name type="scientific">Paractinoplanes globisporus</name>
    <dbReference type="NCBI Taxonomy" id="113565"/>
    <lineage>
        <taxon>Bacteria</taxon>
        <taxon>Bacillati</taxon>
        <taxon>Actinomycetota</taxon>
        <taxon>Actinomycetes</taxon>
        <taxon>Micromonosporales</taxon>
        <taxon>Micromonosporaceae</taxon>
        <taxon>Paractinoplanes</taxon>
    </lineage>
</organism>
<dbReference type="RefSeq" id="WP_026207106.1">
    <property type="nucleotide sequence ID" value="NZ_JBIAZU010000001.1"/>
</dbReference>
<dbReference type="SUPFAM" id="SSF47874">
    <property type="entry name" value="Annexin"/>
    <property type="match status" value="1"/>
</dbReference>
<keyword evidence="3" id="KW-1185">Reference proteome</keyword>
<evidence type="ECO:0000256" key="1">
    <source>
        <dbReference type="SAM" id="MobiDB-lite"/>
    </source>
</evidence>
<feature type="compositionally biased region" description="Low complexity" evidence="1">
    <location>
        <begin position="878"/>
        <end position="890"/>
    </location>
</feature>
<name>A0ABW6W4B4_9ACTN</name>
<protein>
    <submittedName>
        <fullName evidence="2">Uncharacterized protein</fullName>
    </submittedName>
</protein>
<sequence length="1532" mass="160835">MSGKAAPQAGPDDGARAEPVQPGPGTSAPVGSRAMAGMSAADVVQVASALPAVGNFALSRLLGGPSAPSDPLADPRFNPESLVDRLARAIDSDEVKVVSLPQVDLMTGTTTPGKFVRHVDAAAVAAVLDDLTAAQAEHVARLYETTEGRPLEKDLFGTGHSGFPSDLTDDATKRIQALMRGTRQERKPGAGPPPALDAKIEADASELHQLLSRDLTDQTRERVMTLHRRDTGEIDRLDSAYARLFGGELSMVLGGKLTGLQRSRMAFLRDGDRAKADACAIEDKRRAIEEIDKRLRPFGFDARYLPNFGPVDMSELSKKRAALVADIQAIAGTNVAEAQEDPGGLNAAEAVRRRLGAVLGTLGSGGVKSLGEELEATLGAGAGQAITALAHGDAVAAAARKLLELEITHTTSTDAIAPLLRGLRAQAYRDVQAMIFDGRVAASEKERIGRDPEGAADGLAKRNVQAFIATYDSIRDQGGGRSWESIVDSASSGNEAMLRGLVAGGGGATELQELEFALSRNDKEGVLAVLGRQPSGRQVKLLEDAYDAAHGIPGGLRMRLFGPFGVEYASGAAKSSMMPGGMLFGRDAARAAEALSMPVAMGGQQEMEWLATGGSGEVSATEATSGLTGTMREWGDVPETQQQMRNSAGRLRAMRGEFGGDPWAVDRPGILSRARRVRATLSGDAAAYEEENEALRDKIRQGVSFAVTVALGLALPGLGYGFAATMALNIGGTVITNLSVYGEKYSLSNFRADVLGGLLGGLGGAMAEEVVGAVAARVVQRSAGSAAGVIEREGIAVALAVEAPAAQVTAREAGLLETVSRWGAGAVGQSAGTSVATGHNEFSWSSFGTNFGLSALGHWVHSPRPGTGPEAGPRETEAGPATTAGTEPGPAVTPRTEPGPTVTPRTEPGPAVTPRTEPGPAVTPRTEPTTGVREPTVREPAVGEHAAQDATGPVAGGERELVGAGAGAGRPGEAAGTPQGGMRGTGVLPLAEKPVIGAAELVDMRLLLVQEAEVGGLRHGTTFEPTAVPAESMRVAVGLDAAGGLVYSSVQLDIALATPAAGGVHGLASGHAANRLTFDGTTWRARIEIDPRLQPRDAQLALRHETNEVAGIVAKVHERGLSGTELNEAIAAEQRSGLTREGARGDAATEHDIATTVDLIELFQRYRADPSEGNRGTLDRQLQAMGFAARSFGQELVAPTAASGEMRPVTSLEMTRDRLIRDHAPKGLHEPLLSYIDQWRLTNTEQTPFVPADRPAVGARIREYTDALVGRAAAAEPFARLTPEQRMDAIEILAQTGLGAEQITAKALIENGMDATLAADIVATLGGQNPYRNLYAELESMMTLRRRLRSAAEKGQSPELDVGFGFVRQLRSVEVMTGGGPLDMQPFGTVWERLQAARDAGYLEPATKGGDPMRPQFVAGSDPDVGVRLTWHVRGRPGVEGVDSLFVIDLPGKKRDRGFRSADLMGAHFEPAKPEGGAAGEHVSETGVVVPADSAPSHIVITPDRVFMEWLDRWGLRRQRVRLEDEFNSLTR</sequence>
<gene>
    <name evidence="2" type="ORF">ACFY35_01790</name>
</gene>
<feature type="region of interest" description="Disordered" evidence="1">
    <location>
        <begin position="1"/>
        <end position="33"/>
    </location>
</feature>
<feature type="region of interest" description="Disordered" evidence="1">
    <location>
        <begin position="860"/>
        <end position="980"/>
    </location>
</feature>
<reference evidence="2 3" key="1">
    <citation type="submission" date="2024-10" db="EMBL/GenBank/DDBJ databases">
        <title>The Natural Products Discovery Center: Release of the First 8490 Sequenced Strains for Exploring Actinobacteria Biosynthetic Diversity.</title>
        <authorList>
            <person name="Kalkreuter E."/>
            <person name="Kautsar S.A."/>
            <person name="Yang D."/>
            <person name="Bader C.D."/>
            <person name="Teijaro C.N."/>
            <person name="Fluegel L."/>
            <person name="Davis C.M."/>
            <person name="Simpson J.R."/>
            <person name="Lauterbach L."/>
            <person name="Steele A.D."/>
            <person name="Gui C."/>
            <person name="Meng S."/>
            <person name="Li G."/>
            <person name="Viehrig K."/>
            <person name="Ye F."/>
            <person name="Su P."/>
            <person name="Kiefer A.F."/>
            <person name="Nichols A."/>
            <person name="Cepeda A.J."/>
            <person name="Yan W."/>
            <person name="Fan B."/>
            <person name="Jiang Y."/>
            <person name="Adhikari A."/>
            <person name="Zheng C.-J."/>
            <person name="Schuster L."/>
            <person name="Cowan T.M."/>
            <person name="Smanski M.J."/>
            <person name="Chevrette M.G."/>
            <person name="De Carvalho L.P.S."/>
            <person name="Shen B."/>
        </authorList>
    </citation>
    <scope>NUCLEOTIDE SEQUENCE [LARGE SCALE GENOMIC DNA]</scope>
    <source>
        <strain evidence="2 3">NPDC000087</strain>
    </source>
</reference>
<proteinExistence type="predicted"/>
<evidence type="ECO:0000313" key="3">
    <source>
        <dbReference type="Proteomes" id="UP001602245"/>
    </source>
</evidence>
<dbReference type="InterPro" id="IPR037104">
    <property type="entry name" value="Annexin_sf"/>
</dbReference>
<dbReference type="Proteomes" id="UP001602245">
    <property type="component" value="Unassembled WGS sequence"/>
</dbReference>
<comment type="caution">
    <text evidence="2">The sequence shown here is derived from an EMBL/GenBank/DDBJ whole genome shotgun (WGS) entry which is preliminary data.</text>
</comment>
<accession>A0ABW6W4B4</accession>
<dbReference type="EMBL" id="JBIAZU010000001">
    <property type="protein sequence ID" value="MFF5288140.1"/>
    <property type="molecule type" value="Genomic_DNA"/>
</dbReference>
<evidence type="ECO:0000313" key="2">
    <source>
        <dbReference type="EMBL" id="MFF5288140.1"/>
    </source>
</evidence>